<dbReference type="InterPro" id="IPR000086">
    <property type="entry name" value="NUDIX_hydrolase_dom"/>
</dbReference>
<dbReference type="Gene3D" id="3.90.79.10">
    <property type="entry name" value="Nucleoside Triphosphate Pyrophosphohydrolase"/>
    <property type="match status" value="1"/>
</dbReference>
<dbReference type="GO" id="GO:0006753">
    <property type="term" value="P:nucleoside phosphate metabolic process"/>
    <property type="evidence" value="ECO:0007669"/>
    <property type="project" value="TreeGrafter"/>
</dbReference>
<dbReference type="GO" id="GO:0005829">
    <property type="term" value="C:cytosol"/>
    <property type="evidence" value="ECO:0007669"/>
    <property type="project" value="TreeGrafter"/>
</dbReference>
<comment type="cofactor">
    <cofactor evidence="1">
        <name>Mg(2+)</name>
        <dbReference type="ChEBI" id="CHEBI:18420"/>
    </cofactor>
</comment>
<dbReference type="CDD" id="cd03424">
    <property type="entry name" value="NUDIX_ADPRase_Nudt5_UGPPase_Nudt14"/>
    <property type="match status" value="1"/>
</dbReference>
<accession>A0A084JIX1</accession>
<protein>
    <submittedName>
        <fullName evidence="4">ADP-ribose pyrophosphatase</fullName>
    </submittedName>
</protein>
<dbReference type="PROSITE" id="PS51462">
    <property type="entry name" value="NUDIX"/>
    <property type="match status" value="1"/>
</dbReference>
<dbReference type="InterPro" id="IPR015797">
    <property type="entry name" value="NUDIX_hydrolase-like_dom_sf"/>
</dbReference>
<name>A0A084JIX1_9CLOT</name>
<dbReference type="SUPFAM" id="SSF55811">
    <property type="entry name" value="Nudix"/>
    <property type="match status" value="1"/>
</dbReference>
<dbReference type="PANTHER" id="PTHR11839">
    <property type="entry name" value="UDP/ADP-SUGAR PYROPHOSPHATASE"/>
    <property type="match status" value="1"/>
</dbReference>
<proteinExistence type="predicted"/>
<evidence type="ECO:0000313" key="5">
    <source>
        <dbReference type="Proteomes" id="UP000028542"/>
    </source>
</evidence>
<dbReference type="Pfam" id="PF00293">
    <property type="entry name" value="NUDIX"/>
    <property type="match status" value="1"/>
</dbReference>
<dbReference type="FunFam" id="3.90.79.10:FF:000024">
    <property type="entry name" value="ADP-ribose pyrophosphatase"/>
    <property type="match status" value="1"/>
</dbReference>
<evidence type="ECO:0000259" key="3">
    <source>
        <dbReference type="PROSITE" id="PS51462"/>
    </source>
</evidence>
<feature type="domain" description="Nudix hydrolase" evidence="3">
    <location>
        <begin position="40"/>
        <end position="168"/>
    </location>
</feature>
<gene>
    <name evidence="4" type="ORF">IO99_01730</name>
</gene>
<evidence type="ECO:0000313" key="4">
    <source>
        <dbReference type="EMBL" id="KEZ88905.1"/>
    </source>
</evidence>
<keyword evidence="5" id="KW-1185">Reference proteome</keyword>
<sequence length="172" mass="19433">MKLFEKTISEEYKFEGTVINLKVQQVELPNGKVGKRELVEHPGAVGIVAYLNSDTILIVEQFRKALDRTILEIPAGKIEKGEDIKLCGIRELEEETGYKAKKFQFLGKIATAPGFSDEYIYLYKATELYKGEVNRDDDEFINVKSYSIDKIKEMVKSGEVIDGKTIAALAYL</sequence>
<keyword evidence="2" id="KW-0378">Hydrolase</keyword>
<dbReference type="PANTHER" id="PTHR11839:SF18">
    <property type="entry name" value="NUDIX HYDROLASE DOMAIN-CONTAINING PROTEIN"/>
    <property type="match status" value="1"/>
</dbReference>
<dbReference type="GO" id="GO:0016787">
    <property type="term" value="F:hydrolase activity"/>
    <property type="evidence" value="ECO:0007669"/>
    <property type="project" value="UniProtKB-KW"/>
</dbReference>
<organism evidence="4 5">
    <name type="scientific">Clostridium sulfidigenes</name>
    <dbReference type="NCBI Taxonomy" id="318464"/>
    <lineage>
        <taxon>Bacteria</taxon>
        <taxon>Bacillati</taxon>
        <taxon>Bacillota</taxon>
        <taxon>Clostridia</taxon>
        <taxon>Eubacteriales</taxon>
        <taxon>Clostridiaceae</taxon>
        <taxon>Clostridium</taxon>
    </lineage>
</organism>
<dbReference type="eggNOG" id="COG0494">
    <property type="taxonomic scope" value="Bacteria"/>
</dbReference>
<dbReference type="AlphaFoldDB" id="A0A084JIX1"/>
<dbReference type="RefSeq" id="WP_035129389.1">
    <property type="nucleotide sequence ID" value="NZ_JPMD01000001.1"/>
</dbReference>
<dbReference type="Proteomes" id="UP000028542">
    <property type="component" value="Unassembled WGS sequence"/>
</dbReference>
<dbReference type="GO" id="GO:0019693">
    <property type="term" value="P:ribose phosphate metabolic process"/>
    <property type="evidence" value="ECO:0007669"/>
    <property type="project" value="TreeGrafter"/>
</dbReference>
<reference evidence="4 5" key="1">
    <citation type="submission" date="2014-07" db="EMBL/GenBank/DDBJ databases">
        <title>Draft genome of Clostridium sulfidigenes 113A isolated from sediments associated with methane hydrate from Krishna Godavari basin.</title>
        <authorList>
            <person name="Honkalas V.S."/>
            <person name="Dabir A.P."/>
            <person name="Arora P."/>
            <person name="Dhakephalkar P.K."/>
        </authorList>
    </citation>
    <scope>NUCLEOTIDE SEQUENCE [LARGE SCALE GENOMIC DNA]</scope>
    <source>
        <strain evidence="4 5">113A</strain>
    </source>
</reference>
<comment type="caution">
    <text evidence="4">The sequence shown here is derived from an EMBL/GenBank/DDBJ whole genome shotgun (WGS) entry which is preliminary data.</text>
</comment>
<evidence type="ECO:0000256" key="1">
    <source>
        <dbReference type="ARBA" id="ARBA00001946"/>
    </source>
</evidence>
<dbReference type="STRING" id="318464.IO99_01730"/>
<evidence type="ECO:0000256" key="2">
    <source>
        <dbReference type="ARBA" id="ARBA00022801"/>
    </source>
</evidence>
<dbReference type="EMBL" id="JPMD01000001">
    <property type="protein sequence ID" value="KEZ88905.1"/>
    <property type="molecule type" value="Genomic_DNA"/>
</dbReference>